<dbReference type="Proteomes" id="UP000235122">
    <property type="component" value="Unassembled WGS sequence"/>
</dbReference>
<gene>
    <name evidence="3" type="ORF">CYJ19_04780</name>
</gene>
<accession>A0A2I1IPB5</accession>
<dbReference type="AlphaFoldDB" id="A0A2I1IPB5"/>
<evidence type="ECO:0000256" key="1">
    <source>
        <dbReference type="ARBA" id="ARBA00006525"/>
    </source>
</evidence>
<dbReference type="InterPro" id="IPR003488">
    <property type="entry name" value="DprA"/>
</dbReference>
<comment type="similarity">
    <text evidence="1">Belongs to the DprA/Smf family.</text>
</comment>
<dbReference type="GO" id="GO:0009294">
    <property type="term" value="P:DNA-mediated transformation"/>
    <property type="evidence" value="ECO:0007669"/>
    <property type="project" value="InterPro"/>
</dbReference>
<evidence type="ECO:0000313" key="4">
    <source>
        <dbReference type="Proteomes" id="UP000235122"/>
    </source>
</evidence>
<dbReference type="InterPro" id="IPR057666">
    <property type="entry name" value="DrpA_SLOG"/>
</dbReference>
<dbReference type="STRING" id="33007.HMPREF3198_01264"/>
<dbReference type="PANTHER" id="PTHR43022">
    <property type="entry name" value="PROTEIN SMF"/>
    <property type="match status" value="1"/>
</dbReference>
<dbReference type="Gene3D" id="3.40.50.450">
    <property type="match status" value="1"/>
</dbReference>
<protein>
    <recommendedName>
        <fullName evidence="2">Smf/DprA SLOG domain-containing protein</fullName>
    </recommendedName>
</protein>
<dbReference type="EMBL" id="PKKO01000002">
    <property type="protein sequence ID" value="PKY72951.1"/>
    <property type="molecule type" value="Genomic_DNA"/>
</dbReference>
<sequence>MDEREARMGWAMVAEPADAMAHLLTEKLGVIEAWAWLKTESSAVPVTGREGKEIASRLPAWRARLASCKVDALLPKWLRAGHRFLIPSDLNWPLDTDSLEAVPFGLWFIGNEKVLEALPGSVALVGARAATRYGEQVATQLAYELSQKDVVTISGGAYGIDAAAHRGALAGGGSTLSVQAGGLDRLYPQLNAQMFSQIQQEGGILSQIGPGGASF</sequence>
<evidence type="ECO:0000259" key="2">
    <source>
        <dbReference type="Pfam" id="PF02481"/>
    </source>
</evidence>
<organism evidence="3 4">
    <name type="scientific">Winkia neuii</name>
    <dbReference type="NCBI Taxonomy" id="33007"/>
    <lineage>
        <taxon>Bacteria</taxon>
        <taxon>Bacillati</taxon>
        <taxon>Actinomycetota</taxon>
        <taxon>Actinomycetes</taxon>
        <taxon>Actinomycetales</taxon>
        <taxon>Actinomycetaceae</taxon>
        <taxon>Winkia</taxon>
    </lineage>
</organism>
<name>A0A2I1IPB5_9ACTO</name>
<dbReference type="RefSeq" id="WP_070614059.1">
    <property type="nucleotide sequence ID" value="NZ_JASOXK010000008.1"/>
</dbReference>
<evidence type="ECO:0000313" key="3">
    <source>
        <dbReference type="EMBL" id="PKY72951.1"/>
    </source>
</evidence>
<dbReference type="Pfam" id="PF02481">
    <property type="entry name" value="DNA_processg_A"/>
    <property type="match status" value="1"/>
</dbReference>
<reference evidence="3 4" key="1">
    <citation type="submission" date="2017-12" db="EMBL/GenBank/DDBJ databases">
        <title>Phylogenetic diversity of female urinary microbiome.</title>
        <authorList>
            <person name="Thomas-White K."/>
            <person name="Wolfe A.J."/>
        </authorList>
    </citation>
    <scope>NUCLEOTIDE SEQUENCE [LARGE SCALE GENOMIC DNA]</scope>
    <source>
        <strain evidence="3 4">UMB0402</strain>
    </source>
</reference>
<dbReference type="SUPFAM" id="SSF102405">
    <property type="entry name" value="MCP/YpsA-like"/>
    <property type="match status" value="1"/>
</dbReference>
<keyword evidence="4" id="KW-1185">Reference proteome</keyword>
<comment type="caution">
    <text evidence="3">The sequence shown here is derived from an EMBL/GenBank/DDBJ whole genome shotgun (WGS) entry which is preliminary data.</text>
</comment>
<proteinExistence type="inferred from homology"/>
<feature type="domain" description="Smf/DprA SLOG" evidence="2">
    <location>
        <begin position="84"/>
        <end position="211"/>
    </location>
</feature>
<dbReference type="PANTHER" id="PTHR43022:SF1">
    <property type="entry name" value="PROTEIN SMF"/>
    <property type="match status" value="1"/>
</dbReference>